<name>A0A6N3CHH7_9FIRM</name>
<dbReference type="Pfam" id="PF14897">
    <property type="entry name" value="EpsG"/>
    <property type="match status" value="1"/>
</dbReference>
<organism evidence="2">
    <name type="scientific">Intestinibacter bartlettii</name>
    <dbReference type="NCBI Taxonomy" id="261299"/>
    <lineage>
        <taxon>Bacteria</taxon>
        <taxon>Bacillati</taxon>
        <taxon>Bacillota</taxon>
        <taxon>Clostridia</taxon>
        <taxon>Peptostreptococcales</taxon>
        <taxon>Peptostreptococcaceae</taxon>
        <taxon>Intestinibacter</taxon>
    </lineage>
</organism>
<dbReference type="AlphaFoldDB" id="A0A6N3CHH7"/>
<dbReference type="EMBL" id="CACRUE010000028">
    <property type="protein sequence ID" value="VYU14834.1"/>
    <property type="molecule type" value="Genomic_DNA"/>
</dbReference>
<proteinExistence type="predicted"/>
<keyword evidence="1" id="KW-1133">Transmembrane helix</keyword>
<dbReference type="RefSeq" id="WP_156530902.1">
    <property type="nucleotide sequence ID" value="NZ_CACRUE010000028.1"/>
</dbReference>
<gene>
    <name evidence="2" type="primary">epsG</name>
    <name evidence="2" type="ORF">IBLFYP30_01859</name>
</gene>
<keyword evidence="1 2" id="KW-0812">Transmembrane</keyword>
<feature type="transmembrane region" description="Helical" evidence="1">
    <location>
        <begin position="208"/>
        <end position="230"/>
    </location>
</feature>
<keyword evidence="1" id="KW-0472">Membrane</keyword>
<evidence type="ECO:0000313" key="2">
    <source>
        <dbReference type="EMBL" id="VYU14834.1"/>
    </source>
</evidence>
<feature type="transmembrane region" description="Helical" evidence="1">
    <location>
        <begin position="131"/>
        <end position="160"/>
    </location>
</feature>
<protein>
    <submittedName>
        <fullName evidence="2">Transmembrane protein EpsG</fullName>
    </submittedName>
</protein>
<feature type="transmembrane region" description="Helical" evidence="1">
    <location>
        <begin position="36"/>
        <end position="54"/>
    </location>
</feature>
<reference evidence="2" key="1">
    <citation type="submission" date="2019-11" db="EMBL/GenBank/DDBJ databases">
        <authorList>
            <person name="Feng L."/>
        </authorList>
    </citation>
    <scope>NUCLEOTIDE SEQUENCE</scope>
    <source>
        <strain evidence="2">IbartlettiiLFYP30</strain>
    </source>
</reference>
<evidence type="ECO:0000256" key="1">
    <source>
        <dbReference type="SAM" id="Phobius"/>
    </source>
</evidence>
<feature type="transmembrane region" description="Helical" evidence="1">
    <location>
        <begin position="335"/>
        <end position="352"/>
    </location>
</feature>
<accession>A0A6N3CHH7</accession>
<sequence length="370" mass="42369">MAVYYSMIIWVVFIGVIGELSATFKKNELGEYEKHISKAFVFIAMAYIVFMIGMRSGVGDTAAYIKMFEDMPSNILEFSAEQYTKDRGFTILSILFKQFISQDYHAWLFTIAAISGLAVSRAVYKYSSNYFYSLFLFITMVQFVWMLNGIRQFIVVSILFANLDLIVDKKPIQFFILVGLLSTIHITAWIMIPVYFYVQIKPFTMEQLLAIVAILVVGLSIDKIAGVYSYKLEDTAYKGYLQAAATSDGSNILRSVVAICPYALAWFGRKNIMNKKSKLIDTCINMSLASGLLYFISSFSGGILIGRLPVYFDMYNIILLPWLIKNIFEIKERRLVYLVVSICFLFFFYYKVKVGMGMDYISDILNLRVK</sequence>
<feature type="transmembrane region" description="Helical" evidence="1">
    <location>
        <begin position="6"/>
        <end position="24"/>
    </location>
</feature>
<feature type="transmembrane region" description="Helical" evidence="1">
    <location>
        <begin position="250"/>
        <end position="267"/>
    </location>
</feature>
<dbReference type="InterPro" id="IPR049458">
    <property type="entry name" value="EpsG-like"/>
</dbReference>
<feature type="transmembrane region" description="Helical" evidence="1">
    <location>
        <begin position="172"/>
        <end position="196"/>
    </location>
</feature>